<dbReference type="EMBL" id="JBJUIK010000006">
    <property type="protein sequence ID" value="KAL3525501.1"/>
    <property type="molecule type" value="Genomic_DNA"/>
</dbReference>
<gene>
    <name evidence="2" type="ORF">ACH5RR_013873</name>
</gene>
<dbReference type="PANTHER" id="PTHR38225">
    <property type="entry name" value="PROTEIN, PUTATIVE-RELATED"/>
    <property type="match status" value="1"/>
</dbReference>
<protein>
    <submittedName>
        <fullName evidence="2">Uncharacterized protein</fullName>
    </submittedName>
</protein>
<keyword evidence="1" id="KW-0812">Transmembrane</keyword>
<name>A0ABD3A1A4_9GENT</name>
<keyword evidence="3" id="KW-1185">Reference proteome</keyword>
<comment type="caution">
    <text evidence="2">The sequence shown here is derived from an EMBL/GenBank/DDBJ whole genome shotgun (WGS) entry which is preliminary data.</text>
</comment>
<dbReference type="AlphaFoldDB" id="A0ABD3A1A4"/>
<evidence type="ECO:0000313" key="2">
    <source>
        <dbReference type="EMBL" id="KAL3525501.1"/>
    </source>
</evidence>
<feature type="transmembrane region" description="Helical" evidence="1">
    <location>
        <begin position="222"/>
        <end position="251"/>
    </location>
</feature>
<reference evidence="2 3" key="1">
    <citation type="submission" date="2024-11" db="EMBL/GenBank/DDBJ databases">
        <title>A near-complete genome assembly of Cinchona calisaya.</title>
        <authorList>
            <person name="Lian D.C."/>
            <person name="Zhao X.W."/>
            <person name="Wei L."/>
        </authorList>
    </citation>
    <scope>NUCLEOTIDE SEQUENCE [LARGE SCALE GENOMIC DNA]</scope>
    <source>
        <tissue evidence="2">Nenye</tissue>
    </source>
</reference>
<organism evidence="2 3">
    <name type="scientific">Cinchona calisaya</name>
    <dbReference type="NCBI Taxonomy" id="153742"/>
    <lineage>
        <taxon>Eukaryota</taxon>
        <taxon>Viridiplantae</taxon>
        <taxon>Streptophyta</taxon>
        <taxon>Embryophyta</taxon>
        <taxon>Tracheophyta</taxon>
        <taxon>Spermatophyta</taxon>
        <taxon>Magnoliopsida</taxon>
        <taxon>eudicotyledons</taxon>
        <taxon>Gunneridae</taxon>
        <taxon>Pentapetalae</taxon>
        <taxon>asterids</taxon>
        <taxon>lamiids</taxon>
        <taxon>Gentianales</taxon>
        <taxon>Rubiaceae</taxon>
        <taxon>Cinchonoideae</taxon>
        <taxon>Cinchoneae</taxon>
        <taxon>Cinchona</taxon>
    </lineage>
</organism>
<sequence length="256" mass="29478">MAICSRITNNFATVWRHDQRHRTLHQCLQVRAHQGFRDEGGRSKRNMDDGNLRLLRERIEVIRIKESLERCFHDYGHAGWNGGGHAPAIIEHYKIQNKVKQSHILELLVTVNYKERSIYSSIQRHCMALVSSPSAFALRLPNQNCRTHPSLQVIRAQRCEDEGRSRNDIVDANMSILMNRIQEVKMKERLERCYETDKLGWNYAKVVVPYQKSKRSIEPFQYIELAGTVGGTFGLTILSGTLGLCLASILLHLNQL</sequence>
<dbReference type="PANTHER" id="PTHR38225:SF4">
    <property type="entry name" value="PROTEIN, PUTATIVE-RELATED"/>
    <property type="match status" value="1"/>
</dbReference>
<dbReference type="Proteomes" id="UP001630127">
    <property type="component" value="Unassembled WGS sequence"/>
</dbReference>
<evidence type="ECO:0000313" key="3">
    <source>
        <dbReference type="Proteomes" id="UP001630127"/>
    </source>
</evidence>
<keyword evidence="1" id="KW-1133">Transmembrane helix</keyword>
<keyword evidence="1" id="KW-0472">Membrane</keyword>
<accession>A0ABD3A1A4</accession>
<proteinExistence type="predicted"/>
<evidence type="ECO:0000256" key="1">
    <source>
        <dbReference type="SAM" id="Phobius"/>
    </source>
</evidence>